<dbReference type="Pfam" id="PF01535">
    <property type="entry name" value="PPR"/>
    <property type="match status" value="5"/>
</dbReference>
<name>A0A8X9A9N4_SALSN</name>
<evidence type="ECO:0008006" key="6">
    <source>
        <dbReference type="Google" id="ProtNLM"/>
    </source>
</evidence>
<protein>
    <recommendedName>
        <fullName evidence="6">Pentatricopeptide repeat domain-containing protein 1</fullName>
    </recommendedName>
</protein>
<sequence length="514" mass="59029">MAIPSSRLRAGASALVRIFSPKPRTPPKQELNLFKRLSAVGYTDGEVASAIDDYTKEGKIVNKAELDQYIKAFRRFKRYRHILEMVSCLVFEELQPIVDVATLNNVGEWMAQKFVLKPKDNAIHLWAIAKVKGIAAAENYFNDLPPSSRVRCTYEKLLNCYCTEKMDDKALDLFKKMIEQNMIETPVPFNHLMMMHIRLGEPEKTIRLGEELKKANIEPNTSTCNLLMSSYSYLNDFDGVERVLKEMSAKNNKLVNWTTYSHLANIYVQAGDHEKARMALKALEKEIGGHERVAYNFMISIYARMGDLDNVHRVWKSLKSGCNVIWNMNYITMIRTLDNLNDIDGLKECFEEWEKVCSNYDARLPSTVIGAYLRHDRPEEAESVLQSMLGKSKGHFFYACETFVHFYLKRHGVKQAMKIMDKVTSEAVNHGWKPRQDTIDGFLDCFKLESDVRGAEELYELMKRINCVNDHFYKMLIQIYAGAGQKLGNVRERIERDGVETSSELEDLVASVSS</sequence>
<evidence type="ECO:0000256" key="3">
    <source>
        <dbReference type="PROSITE-ProRule" id="PRU00708"/>
    </source>
</evidence>
<proteinExistence type="inferred from homology"/>
<comment type="similarity">
    <text evidence="1">Belongs to the PPR family. P subfamily.</text>
</comment>
<dbReference type="PANTHER" id="PTHR45717">
    <property type="entry name" value="OS12G0527900 PROTEIN"/>
    <property type="match status" value="1"/>
</dbReference>
<evidence type="ECO:0000313" key="5">
    <source>
        <dbReference type="Proteomes" id="UP000298416"/>
    </source>
</evidence>
<dbReference type="InterPro" id="IPR002885">
    <property type="entry name" value="PPR_rpt"/>
</dbReference>
<dbReference type="NCBIfam" id="TIGR00756">
    <property type="entry name" value="PPR"/>
    <property type="match status" value="2"/>
</dbReference>
<dbReference type="PROSITE" id="PS51375">
    <property type="entry name" value="PPR"/>
    <property type="match status" value="2"/>
</dbReference>
<accession>A0A8X9A9N4</accession>
<dbReference type="Gene3D" id="1.25.40.10">
    <property type="entry name" value="Tetratricopeptide repeat domain"/>
    <property type="match status" value="2"/>
</dbReference>
<dbReference type="InterPro" id="IPR011990">
    <property type="entry name" value="TPR-like_helical_dom_sf"/>
</dbReference>
<feature type="repeat" description="PPR" evidence="3">
    <location>
        <begin position="150"/>
        <end position="184"/>
    </location>
</feature>
<dbReference type="GO" id="GO:0003729">
    <property type="term" value="F:mRNA binding"/>
    <property type="evidence" value="ECO:0007669"/>
    <property type="project" value="UniProtKB-ARBA"/>
</dbReference>
<gene>
    <name evidence="4" type="ORF">SASPL_104286</name>
</gene>
<dbReference type="Proteomes" id="UP000298416">
    <property type="component" value="Unassembled WGS sequence"/>
</dbReference>
<keyword evidence="5" id="KW-1185">Reference proteome</keyword>
<reference evidence="4" key="1">
    <citation type="submission" date="2018-01" db="EMBL/GenBank/DDBJ databases">
        <authorList>
            <person name="Mao J.F."/>
        </authorList>
    </citation>
    <scope>NUCLEOTIDE SEQUENCE</scope>
    <source>
        <strain evidence="4">Huo1</strain>
        <tissue evidence="4">Leaf</tissue>
    </source>
</reference>
<dbReference type="AlphaFoldDB" id="A0A8X9A9N4"/>
<feature type="repeat" description="PPR" evidence="3">
    <location>
        <begin position="220"/>
        <end position="254"/>
    </location>
</feature>
<dbReference type="GO" id="GO:0005739">
    <property type="term" value="C:mitochondrion"/>
    <property type="evidence" value="ECO:0007669"/>
    <property type="project" value="TreeGrafter"/>
</dbReference>
<evidence type="ECO:0000256" key="2">
    <source>
        <dbReference type="ARBA" id="ARBA00022737"/>
    </source>
</evidence>
<reference evidence="4" key="2">
    <citation type="submission" date="2020-08" db="EMBL/GenBank/DDBJ databases">
        <title>Plant Genome Project.</title>
        <authorList>
            <person name="Zhang R.-G."/>
        </authorList>
    </citation>
    <scope>NUCLEOTIDE SEQUENCE</scope>
    <source>
        <strain evidence="4">Huo1</strain>
        <tissue evidence="4">Leaf</tissue>
    </source>
</reference>
<comment type="caution">
    <text evidence="4">The sequence shown here is derived from an EMBL/GenBank/DDBJ whole genome shotgun (WGS) entry which is preliminary data.</text>
</comment>
<organism evidence="4">
    <name type="scientific">Salvia splendens</name>
    <name type="common">Scarlet sage</name>
    <dbReference type="NCBI Taxonomy" id="180675"/>
    <lineage>
        <taxon>Eukaryota</taxon>
        <taxon>Viridiplantae</taxon>
        <taxon>Streptophyta</taxon>
        <taxon>Embryophyta</taxon>
        <taxon>Tracheophyta</taxon>
        <taxon>Spermatophyta</taxon>
        <taxon>Magnoliopsida</taxon>
        <taxon>eudicotyledons</taxon>
        <taxon>Gunneridae</taxon>
        <taxon>Pentapetalae</taxon>
        <taxon>asterids</taxon>
        <taxon>lamiids</taxon>
        <taxon>Lamiales</taxon>
        <taxon>Lamiaceae</taxon>
        <taxon>Nepetoideae</taxon>
        <taxon>Mentheae</taxon>
        <taxon>Salviinae</taxon>
        <taxon>Salvia</taxon>
        <taxon>Salvia subgen. Calosphace</taxon>
        <taxon>core Calosphace</taxon>
    </lineage>
</organism>
<dbReference type="EMBL" id="PNBA02000002">
    <property type="protein sequence ID" value="KAG6432701.1"/>
    <property type="molecule type" value="Genomic_DNA"/>
</dbReference>
<dbReference type="SUPFAM" id="SSF48452">
    <property type="entry name" value="TPR-like"/>
    <property type="match status" value="1"/>
</dbReference>
<keyword evidence="2" id="KW-0677">Repeat</keyword>
<evidence type="ECO:0000256" key="1">
    <source>
        <dbReference type="ARBA" id="ARBA00007626"/>
    </source>
</evidence>
<dbReference type="PANTHER" id="PTHR45717:SF8">
    <property type="entry name" value="OS01G0301000 PROTEIN"/>
    <property type="match status" value="1"/>
</dbReference>
<evidence type="ECO:0000313" key="4">
    <source>
        <dbReference type="EMBL" id="KAG6432701.1"/>
    </source>
</evidence>